<keyword evidence="9" id="KW-1185">Reference proteome</keyword>
<accession>A0A4Q1C7W5</accession>
<gene>
    <name evidence="8" type="ORF">ESB00_03745</name>
</gene>
<dbReference type="PROSITE" id="PS50110">
    <property type="entry name" value="RESPONSE_REGULATORY"/>
    <property type="match status" value="1"/>
</dbReference>
<dbReference type="InterPro" id="IPR000792">
    <property type="entry name" value="Tscrpt_reg_LuxR_C"/>
</dbReference>
<dbReference type="PANTHER" id="PTHR43214">
    <property type="entry name" value="TWO-COMPONENT RESPONSE REGULATOR"/>
    <property type="match status" value="1"/>
</dbReference>
<dbReference type="InterPro" id="IPR011006">
    <property type="entry name" value="CheY-like_superfamily"/>
</dbReference>
<dbReference type="SMART" id="SM00448">
    <property type="entry name" value="REC"/>
    <property type="match status" value="1"/>
</dbReference>
<dbReference type="SUPFAM" id="SSF52172">
    <property type="entry name" value="CheY-like"/>
    <property type="match status" value="1"/>
</dbReference>
<dbReference type="EMBL" id="SDHX01000001">
    <property type="protein sequence ID" value="RXK55023.1"/>
    <property type="molecule type" value="Genomic_DNA"/>
</dbReference>
<dbReference type="GO" id="GO:0000160">
    <property type="term" value="P:phosphorelay signal transduction system"/>
    <property type="evidence" value="ECO:0007669"/>
    <property type="project" value="InterPro"/>
</dbReference>
<evidence type="ECO:0000313" key="8">
    <source>
        <dbReference type="EMBL" id="RXK55023.1"/>
    </source>
</evidence>
<dbReference type="AlphaFoldDB" id="A0A4Q1C7W5"/>
<protein>
    <submittedName>
        <fullName evidence="8">Response regulator transcription factor</fullName>
    </submittedName>
</protein>
<dbReference type="InterPro" id="IPR039420">
    <property type="entry name" value="WalR-like"/>
</dbReference>
<evidence type="ECO:0000313" key="9">
    <source>
        <dbReference type="Proteomes" id="UP000290218"/>
    </source>
</evidence>
<dbReference type="InterPro" id="IPR058245">
    <property type="entry name" value="NreC/VraR/RcsB-like_REC"/>
</dbReference>
<dbReference type="PANTHER" id="PTHR43214:SF24">
    <property type="entry name" value="TRANSCRIPTIONAL REGULATORY PROTEIN NARL-RELATED"/>
    <property type="match status" value="1"/>
</dbReference>
<dbReference type="GO" id="GO:0006355">
    <property type="term" value="P:regulation of DNA-templated transcription"/>
    <property type="evidence" value="ECO:0007669"/>
    <property type="project" value="InterPro"/>
</dbReference>
<keyword evidence="2" id="KW-0805">Transcription regulation</keyword>
<dbReference type="CDD" id="cd06170">
    <property type="entry name" value="LuxR_C_like"/>
    <property type="match status" value="1"/>
</dbReference>
<keyword evidence="3" id="KW-0238">DNA-binding</keyword>
<dbReference type="PRINTS" id="PR00038">
    <property type="entry name" value="HTHLUXR"/>
</dbReference>
<dbReference type="GO" id="GO:0003677">
    <property type="term" value="F:DNA binding"/>
    <property type="evidence" value="ECO:0007669"/>
    <property type="project" value="UniProtKB-KW"/>
</dbReference>
<feature type="domain" description="Response regulatory" evidence="7">
    <location>
        <begin position="8"/>
        <end position="129"/>
    </location>
</feature>
<evidence type="ECO:0000259" key="6">
    <source>
        <dbReference type="PROSITE" id="PS50043"/>
    </source>
</evidence>
<dbReference type="RefSeq" id="WP_129046391.1">
    <property type="nucleotide sequence ID" value="NZ_SDHX01000001.1"/>
</dbReference>
<evidence type="ECO:0000256" key="4">
    <source>
        <dbReference type="ARBA" id="ARBA00023163"/>
    </source>
</evidence>
<dbReference type="PROSITE" id="PS00622">
    <property type="entry name" value="HTH_LUXR_1"/>
    <property type="match status" value="1"/>
</dbReference>
<dbReference type="OrthoDB" id="9779069at2"/>
<dbReference type="InterPro" id="IPR016032">
    <property type="entry name" value="Sig_transdc_resp-reg_C-effctor"/>
</dbReference>
<name>A0A4Q1C7W5_9BACT</name>
<dbReference type="SMART" id="SM00421">
    <property type="entry name" value="HTH_LUXR"/>
    <property type="match status" value="1"/>
</dbReference>
<feature type="modified residue" description="4-aspartylphosphate" evidence="5">
    <location>
        <position position="64"/>
    </location>
</feature>
<dbReference type="PROSITE" id="PS50043">
    <property type="entry name" value="HTH_LUXR_2"/>
    <property type="match status" value="1"/>
</dbReference>
<dbReference type="Gene3D" id="3.40.50.2300">
    <property type="match status" value="1"/>
</dbReference>
<evidence type="ECO:0000256" key="5">
    <source>
        <dbReference type="PROSITE-ProRule" id="PRU00169"/>
    </source>
</evidence>
<keyword evidence="4" id="KW-0804">Transcription</keyword>
<evidence type="ECO:0000256" key="3">
    <source>
        <dbReference type="ARBA" id="ARBA00023125"/>
    </source>
</evidence>
<comment type="caution">
    <text evidence="8">The sequence shown here is derived from an EMBL/GenBank/DDBJ whole genome shotgun (WGS) entry which is preliminary data.</text>
</comment>
<dbReference type="SUPFAM" id="SSF46894">
    <property type="entry name" value="C-terminal effector domain of the bipartite response regulators"/>
    <property type="match status" value="1"/>
</dbReference>
<proteinExistence type="predicted"/>
<dbReference type="InterPro" id="IPR001789">
    <property type="entry name" value="Sig_transdc_resp-reg_receiver"/>
</dbReference>
<reference evidence="8 9" key="1">
    <citation type="submission" date="2019-01" db="EMBL/GenBank/DDBJ databases">
        <title>Lacunisphaera sp. strain TWA-58.</title>
        <authorList>
            <person name="Chen W.-M."/>
        </authorList>
    </citation>
    <scope>NUCLEOTIDE SEQUENCE [LARGE SCALE GENOMIC DNA]</scope>
    <source>
        <strain evidence="8 9">TWA-58</strain>
    </source>
</reference>
<feature type="domain" description="HTH luxR-type" evidence="6">
    <location>
        <begin position="156"/>
        <end position="221"/>
    </location>
</feature>
<dbReference type="Pfam" id="PF00196">
    <property type="entry name" value="GerE"/>
    <property type="match status" value="1"/>
</dbReference>
<dbReference type="CDD" id="cd17535">
    <property type="entry name" value="REC_NarL-like"/>
    <property type="match status" value="1"/>
</dbReference>
<organism evidence="8 9">
    <name type="scientific">Oleiharenicola lentus</name>
    <dbReference type="NCBI Taxonomy" id="2508720"/>
    <lineage>
        <taxon>Bacteria</taxon>
        <taxon>Pseudomonadati</taxon>
        <taxon>Verrucomicrobiota</taxon>
        <taxon>Opitutia</taxon>
        <taxon>Opitutales</taxon>
        <taxon>Opitutaceae</taxon>
        <taxon>Oleiharenicola</taxon>
    </lineage>
</organism>
<dbReference type="Proteomes" id="UP000290218">
    <property type="component" value="Unassembled WGS sequence"/>
</dbReference>
<evidence type="ECO:0000259" key="7">
    <source>
        <dbReference type="PROSITE" id="PS50110"/>
    </source>
</evidence>
<dbReference type="Pfam" id="PF00072">
    <property type="entry name" value="Response_reg"/>
    <property type="match status" value="1"/>
</dbReference>
<evidence type="ECO:0000256" key="1">
    <source>
        <dbReference type="ARBA" id="ARBA00022553"/>
    </source>
</evidence>
<sequence>MTTTHSISVLIVDDSELVRAGLKSLLDQRGEEQDFQVQVIGEAASMSTAVSEAGRLNPDVVLLDIRLPDGSGLTACRQILANSSDVKVLVLTSVIDDNLVYEAMSSGAHGYLLKEIDAQGLCRAITDVAAGKFILDPSLTTRVLNLVRSGGNVTPEQNKLAILSAQERRVLALVAEGKTNKEIAEQMGLSDKTVKNYLSNVFEKLKINRRSQAAVMYLEHRGRPDIRP</sequence>
<evidence type="ECO:0000256" key="2">
    <source>
        <dbReference type="ARBA" id="ARBA00023015"/>
    </source>
</evidence>
<keyword evidence="1 5" id="KW-0597">Phosphoprotein</keyword>